<dbReference type="PROSITE" id="PS50181">
    <property type="entry name" value="FBOX"/>
    <property type="match status" value="1"/>
</dbReference>
<dbReference type="SUPFAM" id="SSF81383">
    <property type="entry name" value="F-box domain"/>
    <property type="match status" value="1"/>
</dbReference>
<dbReference type="EMBL" id="AP028909">
    <property type="protein sequence ID" value="BES87840.1"/>
    <property type="molecule type" value="Genomic_DNA"/>
</dbReference>
<dbReference type="InterPro" id="IPR011047">
    <property type="entry name" value="Quinoprotein_ADH-like_sf"/>
</dbReference>
<name>A0ABN7AAH3_9HEMI</name>
<organism evidence="2 3">
    <name type="scientific">Nesidiocoris tenuis</name>
    <dbReference type="NCBI Taxonomy" id="355587"/>
    <lineage>
        <taxon>Eukaryota</taxon>
        <taxon>Metazoa</taxon>
        <taxon>Ecdysozoa</taxon>
        <taxon>Arthropoda</taxon>
        <taxon>Hexapoda</taxon>
        <taxon>Insecta</taxon>
        <taxon>Pterygota</taxon>
        <taxon>Neoptera</taxon>
        <taxon>Paraneoptera</taxon>
        <taxon>Hemiptera</taxon>
        <taxon>Heteroptera</taxon>
        <taxon>Panheteroptera</taxon>
        <taxon>Cimicomorpha</taxon>
        <taxon>Miridae</taxon>
        <taxon>Dicyphina</taxon>
        <taxon>Nesidiocoris</taxon>
    </lineage>
</organism>
<protein>
    <recommendedName>
        <fullName evidence="1">F-box domain-containing protein</fullName>
    </recommendedName>
</protein>
<proteinExistence type="predicted"/>
<gene>
    <name evidence="2" type="ORF">NTJ_00646</name>
</gene>
<evidence type="ECO:0000313" key="3">
    <source>
        <dbReference type="Proteomes" id="UP001307889"/>
    </source>
</evidence>
<sequence length="454" mass="52251">MESTGESLRFDILGNLPLELVLKIVDYLSFNDVLNCQGVSLTWNGALNCDPIWRRYFDYELPDKEANFRRDFRGFPIQPCNYKQKVLNQKRILSNWYENKFERFVVKENFLFAAYDGTTLAAYSDHPKHGLLVYRIERGKPVRTQYLPIKQRGTCGVLTNTEYIVVVLWSLFIIYRISNAKKPVYKVAYILERRKGGQVGKVDNFRDALDGKYHCSVISTLDLLRIDSDICLINNTIFIYHAADRALCAWDLEKEELILKKSSPESASHFRHGLIADKEQVYFAAECISVYSSQAELQYRIDERLGFNSKLLVNRNLLVVPGVSSISGFDKYSGQRVFEMPHNSSSLLLNPRLDILYCVIDYTCDHLVLTAYDINAKQSIWEKISDNLLLYDTILVNEKCIIIPSKPELFTLIDTVTGNIVYSNDAVNNCKFLLARHDILICVDGNSTFMYVYS</sequence>
<dbReference type="SMART" id="SM00256">
    <property type="entry name" value="FBOX"/>
    <property type="match status" value="1"/>
</dbReference>
<dbReference type="Gene3D" id="1.20.1280.50">
    <property type="match status" value="1"/>
</dbReference>
<evidence type="ECO:0000313" key="2">
    <source>
        <dbReference type="EMBL" id="BES87840.1"/>
    </source>
</evidence>
<evidence type="ECO:0000259" key="1">
    <source>
        <dbReference type="PROSITE" id="PS50181"/>
    </source>
</evidence>
<dbReference type="InterPro" id="IPR001810">
    <property type="entry name" value="F-box_dom"/>
</dbReference>
<feature type="domain" description="F-box" evidence="1">
    <location>
        <begin position="10"/>
        <end position="56"/>
    </location>
</feature>
<accession>A0ABN7AAH3</accession>
<dbReference type="SUPFAM" id="SSF50998">
    <property type="entry name" value="Quinoprotein alcohol dehydrogenase-like"/>
    <property type="match status" value="1"/>
</dbReference>
<dbReference type="Proteomes" id="UP001307889">
    <property type="component" value="Chromosome 1"/>
</dbReference>
<dbReference type="InterPro" id="IPR036047">
    <property type="entry name" value="F-box-like_dom_sf"/>
</dbReference>
<reference evidence="2 3" key="1">
    <citation type="submission" date="2023-09" db="EMBL/GenBank/DDBJ databases">
        <title>Nesidiocoris tenuis whole genome shotgun sequence.</title>
        <authorList>
            <person name="Shibata T."/>
            <person name="Shimoda M."/>
            <person name="Kobayashi T."/>
            <person name="Uehara T."/>
        </authorList>
    </citation>
    <scope>NUCLEOTIDE SEQUENCE [LARGE SCALE GENOMIC DNA]</scope>
    <source>
        <strain evidence="2 3">Japan</strain>
    </source>
</reference>
<keyword evidence="3" id="KW-1185">Reference proteome</keyword>
<dbReference type="Pfam" id="PF12937">
    <property type="entry name" value="F-box-like"/>
    <property type="match status" value="1"/>
</dbReference>